<dbReference type="Gene3D" id="3.30.420.10">
    <property type="entry name" value="Ribonuclease H-like superfamily/Ribonuclease H"/>
    <property type="match status" value="1"/>
</dbReference>
<name>A0A6A1UUJ1_9ROSI</name>
<dbReference type="CDD" id="cd06222">
    <property type="entry name" value="RNase_H_like"/>
    <property type="match status" value="1"/>
</dbReference>
<evidence type="ECO:0000313" key="3">
    <source>
        <dbReference type="Proteomes" id="UP000516437"/>
    </source>
</evidence>
<gene>
    <name evidence="2" type="ORF">CJ030_MR8G004031</name>
</gene>
<dbReference type="GO" id="GO:0004523">
    <property type="term" value="F:RNA-DNA hybrid ribonuclease activity"/>
    <property type="evidence" value="ECO:0007669"/>
    <property type="project" value="InterPro"/>
</dbReference>
<dbReference type="InterPro" id="IPR036397">
    <property type="entry name" value="RNaseH_sf"/>
</dbReference>
<sequence length="137" mass="15483">MNSTTKFSKRGDFRGVFLHVETKLLAVIDPLVGEAEALCLGVNIAGRLEWSQVIFEGDSFIVMDSVGRNIADCPWKIVHLISWLQVQFSSHPSFRCVFSPRNANLAAHSLAQWAASSLKEGCFPEFHGHRQWFSWVY</sequence>
<dbReference type="AlphaFoldDB" id="A0A6A1UUJ1"/>
<protein>
    <recommendedName>
        <fullName evidence="1">RNase H type-1 domain-containing protein</fullName>
    </recommendedName>
</protein>
<proteinExistence type="predicted"/>
<dbReference type="InterPro" id="IPR052929">
    <property type="entry name" value="RNase_H-like_EbsB-rel"/>
</dbReference>
<dbReference type="OrthoDB" id="1906820at2759"/>
<dbReference type="PANTHER" id="PTHR47074:SF48">
    <property type="entry name" value="POLYNUCLEOTIDYL TRANSFERASE, RIBONUCLEASE H-LIKE SUPERFAMILY PROTEIN"/>
    <property type="match status" value="1"/>
</dbReference>
<dbReference type="InterPro" id="IPR044730">
    <property type="entry name" value="RNase_H-like_dom_plant"/>
</dbReference>
<reference evidence="2 3" key="1">
    <citation type="journal article" date="2019" name="Plant Biotechnol. J.">
        <title>The red bayberry genome and genetic basis of sex determination.</title>
        <authorList>
            <person name="Jia H.M."/>
            <person name="Jia H.J."/>
            <person name="Cai Q.L."/>
            <person name="Wang Y."/>
            <person name="Zhao H.B."/>
            <person name="Yang W.F."/>
            <person name="Wang G.Y."/>
            <person name="Li Y.H."/>
            <person name="Zhan D.L."/>
            <person name="Shen Y.T."/>
            <person name="Niu Q.F."/>
            <person name="Chang L."/>
            <person name="Qiu J."/>
            <person name="Zhao L."/>
            <person name="Xie H.B."/>
            <person name="Fu W.Y."/>
            <person name="Jin J."/>
            <person name="Li X.W."/>
            <person name="Jiao Y."/>
            <person name="Zhou C.C."/>
            <person name="Tu T."/>
            <person name="Chai C.Y."/>
            <person name="Gao J.L."/>
            <person name="Fan L.J."/>
            <person name="van de Weg E."/>
            <person name="Wang J.Y."/>
            <person name="Gao Z.S."/>
        </authorList>
    </citation>
    <scope>NUCLEOTIDE SEQUENCE [LARGE SCALE GENOMIC DNA]</scope>
    <source>
        <tissue evidence="2">Leaves</tissue>
    </source>
</reference>
<organism evidence="2 3">
    <name type="scientific">Morella rubra</name>
    <name type="common">Chinese bayberry</name>
    <dbReference type="NCBI Taxonomy" id="262757"/>
    <lineage>
        <taxon>Eukaryota</taxon>
        <taxon>Viridiplantae</taxon>
        <taxon>Streptophyta</taxon>
        <taxon>Embryophyta</taxon>
        <taxon>Tracheophyta</taxon>
        <taxon>Spermatophyta</taxon>
        <taxon>Magnoliopsida</taxon>
        <taxon>eudicotyledons</taxon>
        <taxon>Gunneridae</taxon>
        <taxon>Pentapetalae</taxon>
        <taxon>rosids</taxon>
        <taxon>fabids</taxon>
        <taxon>Fagales</taxon>
        <taxon>Myricaceae</taxon>
        <taxon>Morella</taxon>
    </lineage>
</organism>
<accession>A0A6A1UUJ1</accession>
<evidence type="ECO:0000313" key="2">
    <source>
        <dbReference type="EMBL" id="KAB1204134.1"/>
    </source>
</evidence>
<dbReference type="Pfam" id="PF13456">
    <property type="entry name" value="RVT_3"/>
    <property type="match status" value="1"/>
</dbReference>
<dbReference type="PANTHER" id="PTHR47074">
    <property type="entry name" value="BNAC02G40300D PROTEIN"/>
    <property type="match status" value="1"/>
</dbReference>
<dbReference type="EMBL" id="RXIC02000026">
    <property type="protein sequence ID" value="KAB1204134.1"/>
    <property type="molecule type" value="Genomic_DNA"/>
</dbReference>
<evidence type="ECO:0000259" key="1">
    <source>
        <dbReference type="Pfam" id="PF13456"/>
    </source>
</evidence>
<comment type="caution">
    <text evidence="2">The sequence shown here is derived from an EMBL/GenBank/DDBJ whole genome shotgun (WGS) entry which is preliminary data.</text>
</comment>
<dbReference type="InterPro" id="IPR002156">
    <property type="entry name" value="RNaseH_domain"/>
</dbReference>
<dbReference type="GO" id="GO:0003676">
    <property type="term" value="F:nucleic acid binding"/>
    <property type="evidence" value="ECO:0007669"/>
    <property type="project" value="InterPro"/>
</dbReference>
<keyword evidence="3" id="KW-1185">Reference proteome</keyword>
<dbReference type="Proteomes" id="UP000516437">
    <property type="component" value="Chromosome 8"/>
</dbReference>
<feature type="domain" description="RNase H type-1" evidence="1">
    <location>
        <begin position="15"/>
        <end position="114"/>
    </location>
</feature>